<comment type="caution">
    <text evidence="2">The sequence shown here is derived from an EMBL/GenBank/DDBJ whole genome shotgun (WGS) entry which is preliminary data.</text>
</comment>
<dbReference type="InterPro" id="IPR007487">
    <property type="entry name" value="ABC_transpt-TYRBP-like"/>
</dbReference>
<dbReference type="PANTHER" id="PTHR35271">
    <property type="entry name" value="ABC TRANSPORTER, SUBSTRATE-BINDING LIPOPROTEIN-RELATED"/>
    <property type="match status" value="1"/>
</dbReference>
<dbReference type="Proteomes" id="UP000737171">
    <property type="component" value="Unassembled WGS sequence"/>
</dbReference>
<organism evidence="2 3">
    <name type="scientific">Pseudaquabacterium terrae</name>
    <dbReference type="NCBI Taxonomy" id="2732868"/>
    <lineage>
        <taxon>Bacteria</taxon>
        <taxon>Pseudomonadati</taxon>
        <taxon>Pseudomonadota</taxon>
        <taxon>Betaproteobacteria</taxon>
        <taxon>Burkholderiales</taxon>
        <taxon>Sphaerotilaceae</taxon>
        <taxon>Pseudaquabacterium</taxon>
    </lineage>
</organism>
<dbReference type="Pfam" id="PF04392">
    <property type="entry name" value="ABC_sub_bind"/>
    <property type="match status" value="1"/>
</dbReference>
<proteinExistence type="predicted"/>
<evidence type="ECO:0000313" key="3">
    <source>
        <dbReference type="Proteomes" id="UP000737171"/>
    </source>
</evidence>
<reference evidence="2 3" key="1">
    <citation type="submission" date="2020-05" db="EMBL/GenBank/DDBJ databases">
        <title>Aquincola sp. isolate from soil.</title>
        <authorList>
            <person name="Han J."/>
            <person name="Kim D.-U."/>
        </authorList>
    </citation>
    <scope>NUCLEOTIDE SEQUENCE [LARGE SCALE GENOMIC DNA]</scope>
    <source>
        <strain evidence="2 3">S2</strain>
    </source>
</reference>
<evidence type="ECO:0000313" key="2">
    <source>
        <dbReference type="EMBL" id="NRF71503.1"/>
    </source>
</evidence>
<dbReference type="EMBL" id="JABRWJ010000012">
    <property type="protein sequence ID" value="NRF71503.1"/>
    <property type="molecule type" value="Genomic_DNA"/>
</dbReference>
<dbReference type="Gene3D" id="3.40.50.2300">
    <property type="match status" value="2"/>
</dbReference>
<gene>
    <name evidence="2" type="ORF">HLB44_31400</name>
</gene>
<feature type="region of interest" description="Disordered" evidence="1">
    <location>
        <begin position="1"/>
        <end position="23"/>
    </location>
</feature>
<evidence type="ECO:0000256" key="1">
    <source>
        <dbReference type="SAM" id="MobiDB-lite"/>
    </source>
</evidence>
<dbReference type="PANTHER" id="PTHR35271:SF1">
    <property type="entry name" value="ABC TRANSPORTER, SUBSTRATE-BINDING LIPOPROTEIN"/>
    <property type="match status" value="1"/>
</dbReference>
<accession>A0ABX2ESA3</accession>
<name>A0ABX2ESA3_9BURK</name>
<protein>
    <submittedName>
        <fullName evidence="2">ABC transporter substrate-binding protein</fullName>
    </submittedName>
</protein>
<keyword evidence="3" id="KW-1185">Reference proteome</keyword>
<sequence length="355" mass="38081">MQPRSARGMRPGGSRGRPRGNRMQLRRRLLVSAGLLAGSPWCAAQARRRVPIIGLLTPASMPSPERWAASPYKQRLAELGWNEGANVVIRQARAEGHEERLPALAAELVREQVDLILTQGPEAAVAAARATKTIPIVFWGVTLPAELGLVASLARPGGNVTGVAWNAGGEVQAAKTLELLRQMAPAARRVATIFHRASTTTVTGPAYTYPAFGKAAESLGLILDPHGVRDDSELDAVFAAITAAHADALAVITSPLTARNRQRIAEFASRQRLPSAFDHRAFVEAGGLVSYGPDGLAIVRRSIDYVDRILRGARPRDLPVELPTRFELVVNAKTARALGLTVPRGLLLQADEVID</sequence>
<dbReference type="RefSeq" id="WP_173132821.1">
    <property type="nucleotide sequence ID" value="NZ_JABRWJ010000012.1"/>
</dbReference>
<dbReference type="CDD" id="cd06325">
    <property type="entry name" value="PBP1_ABC_unchar_transporter"/>
    <property type="match status" value="1"/>
</dbReference>